<dbReference type="InterPro" id="IPR050747">
    <property type="entry name" value="Mitochondrial_chaperone_BCS1"/>
</dbReference>
<comment type="caution">
    <text evidence="1">The sequence shown here is derived from an EMBL/GenBank/DDBJ whole genome shotgun (WGS) entry which is preliminary data.</text>
</comment>
<name>A0A2U1Q027_ARTAN</name>
<protein>
    <submittedName>
        <fullName evidence="1">ATPase, AAA-type, core, P-loop containing nucleoside triphosphate hydrolase</fullName>
    </submittedName>
</protein>
<reference evidence="1 2" key="1">
    <citation type="journal article" date="2018" name="Mol. Plant">
        <title>The genome of Artemisia annua provides insight into the evolution of Asteraceae family and artemisinin biosynthesis.</title>
        <authorList>
            <person name="Shen Q."/>
            <person name="Zhang L."/>
            <person name="Liao Z."/>
            <person name="Wang S."/>
            <person name="Yan T."/>
            <person name="Shi P."/>
            <person name="Liu M."/>
            <person name="Fu X."/>
            <person name="Pan Q."/>
            <person name="Wang Y."/>
            <person name="Lv Z."/>
            <person name="Lu X."/>
            <person name="Zhang F."/>
            <person name="Jiang W."/>
            <person name="Ma Y."/>
            <person name="Chen M."/>
            <person name="Hao X."/>
            <person name="Li L."/>
            <person name="Tang Y."/>
            <person name="Lv G."/>
            <person name="Zhou Y."/>
            <person name="Sun X."/>
            <person name="Brodelius P.E."/>
            <person name="Rose J.K.C."/>
            <person name="Tang K."/>
        </authorList>
    </citation>
    <scope>NUCLEOTIDE SEQUENCE [LARGE SCALE GENOMIC DNA]</scope>
    <source>
        <strain evidence="2">cv. Huhao1</strain>
        <tissue evidence="1">Leaf</tissue>
    </source>
</reference>
<keyword evidence="2" id="KW-1185">Reference proteome</keyword>
<gene>
    <name evidence="1" type="ORF">CTI12_AA080780</name>
</gene>
<dbReference type="EMBL" id="PKPP01000545">
    <property type="protein sequence ID" value="PWA91404.1"/>
    <property type="molecule type" value="Genomic_DNA"/>
</dbReference>
<dbReference type="GO" id="GO:0016787">
    <property type="term" value="F:hydrolase activity"/>
    <property type="evidence" value="ECO:0007669"/>
    <property type="project" value="UniProtKB-KW"/>
</dbReference>
<dbReference type="AlphaFoldDB" id="A0A2U1Q027"/>
<dbReference type="Proteomes" id="UP000245207">
    <property type="component" value="Unassembled WGS sequence"/>
</dbReference>
<evidence type="ECO:0000313" key="2">
    <source>
        <dbReference type="Proteomes" id="UP000245207"/>
    </source>
</evidence>
<evidence type="ECO:0000313" key="1">
    <source>
        <dbReference type="EMBL" id="PWA91404.1"/>
    </source>
</evidence>
<sequence length="106" mass="11849">MALKITRARDGLVTLKVAMPVAMKVTLLWGHEDIVTTNDYMNLTTIIISCGDERTIIFTTNRKDKLDPALLCPGPMGVHIHMVILHPEWLQVVSLQLSQYHSTPAV</sequence>
<dbReference type="Gene3D" id="3.40.50.300">
    <property type="entry name" value="P-loop containing nucleotide triphosphate hydrolases"/>
    <property type="match status" value="1"/>
</dbReference>
<dbReference type="STRING" id="35608.A0A2U1Q027"/>
<proteinExistence type="predicted"/>
<accession>A0A2U1Q027</accession>
<keyword evidence="1" id="KW-0378">Hydrolase</keyword>
<dbReference type="OrthoDB" id="1111465at2759"/>
<dbReference type="PANTHER" id="PTHR23070">
    <property type="entry name" value="BCS1 AAA-TYPE ATPASE"/>
    <property type="match status" value="1"/>
</dbReference>
<dbReference type="InterPro" id="IPR027417">
    <property type="entry name" value="P-loop_NTPase"/>
</dbReference>
<organism evidence="1 2">
    <name type="scientific">Artemisia annua</name>
    <name type="common">Sweet wormwood</name>
    <dbReference type="NCBI Taxonomy" id="35608"/>
    <lineage>
        <taxon>Eukaryota</taxon>
        <taxon>Viridiplantae</taxon>
        <taxon>Streptophyta</taxon>
        <taxon>Embryophyta</taxon>
        <taxon>Tracheophyta</taxon>
        <taxon>Spermatophyta</taxon>
        <taxon>Magnoliopsida</taxon>
        <taxon>eudicotyledons</taxon>
        <taxon>Gunneridae</taxon>
        <taxon>Pentapetalae</taxon>
        <taxon>asterids</taxon>
        <taxon>campanulids</taxon>
        <taxon>Asterales</taxon>
        <taxon>Asteraceae</taxon>
        <taxon>Asteroideae</taxon>
        <taxon>Anthemideae</taxon>
        <taxon>Artemisiinae</taxon>
        <taxon>Artemisia</taxon>
    </lineage>
</organism>